<proteinExistence type="predicted"/>
<reference evidence="1 2" key="1">
    <citation type="journal article" date="2013" name="Curr. Biol.">
        <title>Shared signatures of parasitism and phylogenomics unite Cryptomycota and microsporidia.</title>
        <authorList>
            <person name="James T.Y."/>
            <person name="Pelin A."/>
            <person name="Bonen L."/>
            <person name="Ahrendt S."/>
            <person name="Sain D."/>
            <person name="Corradi N."/>
            <person name="Stajich J.E."/>
        </authorList>
    </citation>
    <scope>NUCLEOTIDE SEQUENCE [LARGE SCALE GENOMIC DNA]</scope>
    <source>
        <strain evidence="1 2">CSF55</strain>
    </source>
</reference>
<gene>
    <name evidence="1" type="ORF">O9G_005779</name>
</gene>
<evidence type="ECO:0000313" key="1">
    <source>
        <dbReference type="EMBL" id="EPZ30892.1"/>
    </source>
</evidence>
<evidence type="ECO:0000313" key="2">
    <source>
        <dbReference type="Proteomes" id="UP000030755"/>
    </source>
</evidence>
<accession>A0A075AQM6</accession>
<sequence length="88" mass="9937">MSFAHISGPTLCLWEDKYVYTGGADNLVNRFDYLKDKNRLSDEPKFLNDKLPTWQSITCLKYCEGLVVFGTQDGVVQSVDGETLALKE</sequence>
<dbReference type="HOGENOM" id="CLU_2475099_0_0_1"/>
<dbReference type="InterPro" id="IPR036322">
    <property type="entry name" value="WD40_repeat_dom_sf"/>
</dbReference>
<dbReference type="AlphaFoldDB" id="A0A075AQM6"/>
<protein>
    <submittedName>
        <fullName evidence="1">Uncharacterized protein</fullName>
    </submittedName>
</protein>
<dbReference type="SUPFAM" id="SSF50978">
    <property type="entry name" value="WD40 repeat-like"/>
    <property type="match status" value="1"/>
</dbReference>
<name>A0A075AQM6_ROZAC</name>
<dbReference type="EMBL" id="KE561352">
    <property type="protein sequence ID" value="EPZ30892.1"/>
    <property type="molecule type" value="Genomic_DNA"/>
</dbReference>
<dbReference type="Proteomes" id="UP000030755">
    <property type="component" value="Unassembled WGS sequence"/>
</dbReference>
<organism evidence="1 2">
    <name type="scientific">Rozella allomycis (strain CSF55)</name>
    <dbReference type="NCBI Taxonomy" id="988480"/>
    <lineage>
        <taxon>Eukaryota</taxon>
        <taxon>Fungi</taxon>
        <taxon>Fungi incertae sedis</taxon>
        <taxon>Cryptomycota</taxon>
        <taxon>Cryptomycota incertae sedis</taxon>
        <taxon>Rozella</taxon>
    </lineage>
</organism>
<keyword evidence="2" id="KW-1185">Reference proteome</keyword>
<feature type="non-terminal residue" evidence="1">
    <location>
        <position position="88"/>
    </location>
</feature>